<evidence type="ECO:0000256" key="1">
    <source>
        <dbReference type="ARBA" id="ARBA00023319"/>
    </source>
</evidence>
<dbReference type="InterPro" id="IPR036179">
    <property type="entry name" value="Ig-like_dom_sf"/>
</dbReference>
<feature type="domain" description="Immunoglobulin" evidence="5">
    <location>
        <begin position="21"/>
        <end position="113"/>
    </location>
</feature>
<feature type="signal peptide" evidence="4">
    <location>
        <begin position="1"/>
        <end position="15"/>
    </location>
</feature>
<dbReference type="STRING" id="48701.ENSPMEP00000031026"/>
<dbReference type="InterPro" id="IPR013783">
    <property type="entry name" value="Ig-like_fold"/>
</dbReference>
<feature type="region of interest" description="Disordered" evidence="2">
    <location>
        <begin position="282"/>
        <end position="313"/>
    </location>
</feature>
<feature type="compositionally biased region" description="Basic residues" evidence="2">
    <location>
        <begin position="299"/>
        <end position="308"/>
    </location>
</feature>
<keyword evidence="7" id="KW-1185">Reference proteome</keyword>
<keyword evidence="4" id="KW-0732">Signal</keyword>
<feature type="chain" id="PRO_5017474067" description="Immunoglobulin domain-containing protein" evidence="4">
    <location>
        <begin position="16"/>
        <end position="328"/>
    </location>
</feature>
<dbReference type="InterPro" id="IPR003599">
    <property type="entry name" value="Ig_sub"/>
</dbReference>
<dbReference type="InterPro" id="IPR013151">
    <property type="entry name" value="Immunoglobulin_dom"/>
</dbReference>
<feature type="domain" description="Immunoglobulin" evidence="5">
    <location>
        <begin position="121"/>
        <end position="223"/>
    </location>
</feature>
<feature type="transmembrane region" description="Helical" evidence="3">
    <location>
        <begin position="231"/>
        <end position="257"/>
    </location>
</feature>
<evidence type="ECO:0000256" key="3">
    <source>
        <dbReference type="SAM" id="Phobius"/>
    </source>
</evidence>
<evidence type="ECO:0000259" key="5">
    <source>
        <dbReference type="SMART" id="SM00409"/>
    </source>
</evidence>
<protein>
    <recommendedName>
        <fullName evidence="5">Immunoglobulin domain-containing protein</fullName>
    </recommendedName>
</protein>
<dbReference type="Ensembl" id="ENSPMET00000032960.1">
    <property type="protein sequence ID" value="ENSPMEP00000031026.1"/>
    <property type="gene ID" value="ENSPMEG00000017862.1"/>
</dbReference>
<reference evidence="6" key="1">
    <citation type="submission" date="2025-08" db="UniProtKB">
        <authorList>
            <consortium name="Ensembl"/>
        </authorList>
    </citation>
    <scope>IDENTIFICATION</scope>
</reference>
<dbReference type="Proteomes" id="UP000261480">
    <property type="component" value="Unplaced"/>
</dbReference>
<dbReference type="SUPFAM" id="SSF48726">
    <property type="entry name" value="Immunoglobulin"/>
    <property type="match status" value="1"/>
</dbReference>
<dbReference type="Pfam" id="PF00047">
    <property type="entry name" value="ig"/>
    <property type="match status" value="1"/>
</dbReference>
<dbReference type="AlphaFoldDB" id="A0A3B3YUA5"/>
<sequence>MLFIYLLLMLKDGRCQDYPTTDTKTVYVGAYVRMTCSRRNAGDIHWIRFTSGNTPEILKEHDNIYSHIKVWPDAGIHVLQIANVKLNDSGFYFCLRVYNANRTFMNITFLTVIESAVTTVPTSVPAHLHDSVTLHCSALRDSQNKSCPEDENLLCFRAESIQTFPGFNSTDITEESGFKFNSEGCFYSYFKNFSLSDAQMYHCAVVKDDKNTSIEKSKTITEENKGDSRNYYTVACLLSAALAICLAIIAFLLYVIIEINKQLKGSRNDTVALQVHEPIKGNSESQKSHEDLVYSSVSTKRKASKKRTGATASEEQDVIYTEVNVLGV</sequence>
<dbReference type="SMART" id="SM00409">
    <property type="entry name" value="IG"/>
    <property type="match status" value="2"/>
</dbReference>
<evidence type="ECO:0000313" key="7">
    <source>
        <dbReference type="Proteomes" id="UP000261480"/>
    </source>
</evidence>
<name>A0A3B3YUA5_9TELE</name>
<keyword evidence="3" id="KW-0812">Transmembrane</keyword>
<keyword evidence="3" id="KW-0472">Membrane</keyword>
<evidence type="ECO:0000313" key="6">
    <source>
        <dbReference type="Ensembl" id="ENSPMEP00000031026.1"/>
    </source>
</evidence>
<dbReference type="RefSeq" id="XP_014851845.1">
    <property type="nucleotide sequence ID" value="XM_014996359.1"/>
</dbReference>
<reference evidence="6" key="2">
    <citation type="submission" date="2025-09" db="UniProtKB">
        <authorList>
            <consortium name="Ensembl"/>
        </authorList>
    </citation>
    <scope>IDENTIFICATION</scope>
</reference>
<dbReference type="GeneID" id="106923371"/>
<dbReference type="Gene3D" id="2.60.40.10">
    <property type="entry name" value="Immunoglobulins"/>
    <property type="match status" value="2"/>
</dbReference>
<proteinExistence type="predicted"/>
<accession>A0A3B3YUA5</accession>
<evidence type="ECO:0000256" key="4">
    <source>
        <dbReference type="SAM" id="SignalP"/>
    </source>
</evidence>
<keyword evidence="3" id="KW-1133">Transmembrane helix</keyword>
<organism evidence="6 7">
    <name type="scientific">Poecilia mexicana</name>
    <dbReference type="NCBI Taxonomy" id="48701"/>
    <lineage>
        <taxon>Eukaryota</taxon>
        <taxon>Metazoa</taxon>
        <taxon>Chordata</taxon>
        <taxon>Craniata</taxon>
        <taxon>Vertebrata</taxon>
        <taxon>Euteleostomi</taxon>
        <taxon>Actinopterygii</taxon>
        <taxon>Neopterygii</taxon>
        <taxon>Teleostei</taxon>
        <taxon>Neoteleostei</taxon>
        <taxon>Acanthomorphata</taxon>
        <taxon>Ovalentaria</taxon>
        <taxon>Atherinomorphae</taxon>
        <taxon>Cyprinodontiformes</taxon>
        <taxon>Poeciliidae</taxon>
        <taxon>Poeciliinae</taxon>
        <taxon>Poecilia</taxon>
    </lineage>
</organism>
<keyword evidence="1" id="KW-0393">Immunoglobulin domain</keyword>
<evidence type="ECO:0000256" key="2">
    <source>
        <dbReference type="SAM" id="MobiDB-lite"/>
    </source>
</evidence>